<protein>
    <recommendedName>
        <fullName evidence="4">DUF4283 domain-containing protein</fullName>
    </recommendedName>
</protein>
<accession>A0A445CHH9</accession>
<feature type="compositionally biased region" description="Basic and acidic residues" evidence="1">
    <location>
        <begin position="233"/>
        <end position="250"/>
    </location>
</feature>
<dbReference type="AlphaFoldDB" id="A0A445CHH9"/>
<organism evidence="2 3">
    <name type="scientific">Arachis hypogaea</name>
    <name type="common">Peanut</name>
    <dbReference type="NCBI Taxonomy" id="3818"/>
    <lineage>
        <taxon>Eukaryota</taxon>
        <taxon>Viridiplantae</taxon>
        <taxon>Streptophyta</taxon>
        <taxon>Embryophyta</taxon>
        <taxon>Tracheophyta</taxon>
        <taxon>Spermatophyta</taxon>
        <taxon>Magnoliopsida</taxon>
        <taxon>eudicotyledons</taxon>
        <taxon>Gunneridae</taxon>
        <taxon>Pentapetalae</taxon>
        <taxon>rosids</taxon>
        <taxon>fabids</taxon>
        <taxon>Fabales</taxon>
        <taxon>Fabaceae</taxon>
        <taxon>Papilionoideae</taxon>
        <taxon>50 kb inversion clade</taxon>
        <taxon>dalbergioids sensu lato</taxon>
        <taxon>Dalbergieae</taxon>
        <taxon>Pterocarpus clade</taxon>
        <taxon>Arachis</taxon>
    </lineage>
</organism>
<feature type="compositionally biased region" description="Basic and acidic residues" evidence="1">
    <location>
        <begin position="274"/>
        <end position="310"/>
    </location>
</feature>
<feature type="region of interest" description="Disordered" evidence="1">
    <location>
        <begin position="183"/>
        <end position="218"/>
    </location>
</feature>
<evidence type="ECO:0000256" key="1">
    <source>
        <dbReference type="SAM" id="MobiDB-lite"/>
    </source>
</evidence>
<reference evidence="2 3" key="1">
    <citation type="submission" date="2019-01" db="EMBL/GenBank/DDBJ databases">
        <title>Sequencing of cultivated peanut Arachis hypogaea provides insights into genome evolution and oil improvement.</title>
        <authorList>
            <person name="Chen X."/>
        </authorList>
    </citation>
    <scope>NUCLEOTIDE SEQUENCE [LARGE SCALE GENOMIC DNA]</scope>
    <source>
        <strain evidence="3">cv. Fuhuasheng</strain>
        <tissue evidence="2">Leaves</tissue>
    </source>
</reference>
<dbReference type="EMBL" id="SDMP01000007">
    <property type="protein sequence ID" value="RYR50385.1"/>
    <property type="molecule type" value="Genomic_DNA"/>
</dbReference>
<gene>
    <name evidence="2" type="ORF">Ahy_A07g036980</name>
</gene>
<evidence type="ECO:0000313" key="3">
    <source>
        <dbReference type="Proteomes" id="UP000289738"/>
    </source>
</evidence>
<name>A0A445CHH9_ARAHY</name>
<feature type="compositionally biased region" description="Basic residues" evidence="1">
    <location>
        <begin position="252"/>
        <end position="263"/>
    </location>
</feature>
<feature type="region of interest" description="Disordered" evidence="1">
    <location>
        <begin position="231"/>
        <end position="310"/>
    </location>
</feature>
<evidence type="ECO:0000313" key="2">
    <source>
        <dbReference type="EMBL" id="RYR50385.1"/>
    </source>
</evidence>
<proteinExistence type="predicted"/>
<comment type="caution">
    <text evidence="2">The sequence shown here is derived from an EMBL/GenBank/DDBJ whole genome shotgun (WGS) entry which is preliminary data.</text>
</comment>
<keyword evidence="3" id="KW-1185">Reference proteome</keyword>
<evidence type="ECO:0008006" key="4">
    <source>
        <dbReference type="Google" id="ProtNLM"/>
    </source>
</evidence>
<sequence length="310" mass="35692">MVPSSFLSFLLARLRRRRHHVLSIVCSLGQAKLRQRNLPLLRSKICQREDGEGFTGSQQPVPREEDWMIEDSTSNENRSKNRSFAQTLKNGPMNSHTEGEDLDSAIDTGKREAEGDKTDMVSDSESDIRVEKIEEGLFNIVISEETERKLWKSWWNTLIVKLLGRKVGYAEMKRRLEIMWSNKGSRTSTETGCLSKGQEGEKRAKKKTESRDIGGRGKSRYSVLTIEETIQEEEQKEREGGNNAERETNNAHKSRTKGKGSRSKHVEQQSIKNNWEEKEPTSENRKINQETKKEAIAQKRVITEVKMRKE</sequence>
<feature type="compositionally biased region" description="Basic and acidic residues" evidence="1">
    <location>
        <begin position="198"/>
        <end position="215"/>
    </location>
</feature>
<dbReference type="Proteomes" id="UP000289738">
    <property type="component" value="Chromosome A07"/>
</dbReference>
<feature type="compositionally biased region" description="Polar residues" evidence="1">
    <location>
        <begin position="183"/>
        <end position="192"/>
    </location>
</feature>